<accession>A0A1G2HG49</accession>
<sequence>MKTKFVYLHIPKCHADEHKQDIAQVKKAISDIVAHEDIEIWMHTPNKFLEGFTPSMCLEDGEVERVLNLIKASEDGTTL</sequence>
<dbReference type="AlphaFoldDB" id="A0A1G2HG49"/>
<proteinExistence type="predicted"/>
<organism evidence="1 2">
    <name type="scientific">Candidatus Spechtbacteria bacterium RIFCSPLOWO2_01_FULL_46_10</name>
    <dbReference type="NCBI Taxonomy" id="1802163"/>
    <lineage>
        <taxon>Bacteria</taxon>
        <taxon>Candidatus Spechtiibacteriota</taxon>
    </lineage>
</organism>
<gene>
    <name evidence="1" type="ORF">A2932_01725</name>
</gene>
<name>A0A1G2HG49_9BACT</name>
<evidence type="ECO:0000313" key="2">
    <source>
        <dbReference type="Proteomes" id="UP000179153"/>
    </source>
</evidence>
<evidence type="ECO:0008006" key="3">
    <source>
        <dbReference type="Google" id="ProtNLM"/>
    </source>
</evidence>
<protein>
    <recommendedName>
        <fullName evidence="3">Antitoxin Xre/MbcA/ParS-like toxin-binding domain-containing protein</fullName>
    </recommendedName>
</protein>
<evidence type="ECO:0000313" key="1">
    <source>
        <dbReference type="EMBL" id="OGZ61474.1"/>
    </source>
</evidence>
<reference evidence="1 2" key="1">
    <citation type="journal article" date="2016" name="Nat. Commun.">
        <title>Thousands of microbial genomes shed light on interconnected biogeochemical processes in an aquifer system.</title>
        <authorList>
            <person name="Anantharaman K."/>
            <person name="Brown C.T."/>
            <person name="Hug L.A."/>
            <person name="Sharon I."/>
            <person name="Castelle C.J."/>
            <person name="Probst A.J."/>
            <person name="Thomas B.C."/>
            <person name="Singh A."/>
            <person name="Wilkins M.J."/>
            <person name="Karaoz U."/>
            <person name="Brodie E.L."/>
            <person name="Williams K.H."/>
            <person name="Hubbard S.S."/>
            <person name="Banfield J.F."/>
        </authorList>
    </citation>
    <scope>NUCLEOTIDE SEQUENCE [LARGE SCALE GENOMIC DNA]</scope>
</reference>
<comment type="caution">
    <text evidence="1">The sequence shown here is derived from an EMBL/GenBank/DDBJ whole genome shotgun (WGS) entry which is preliminary data.</text>
</comment>
<dbReference type="Proteomes" id="UP000179153">
    <property type="component" value="Unassembled WGS sequence"/>
</dbReference>
<dbReference type="EMBL" id="MHOI01000016">
    <property type="protein sequence ID" value="OGZ61474.1"/>
    <property type="molecule type" value="Genomic_DNA"/>
</dbReference>